<accession>A0AAN6I001</accession>
<dbReference type="InterPro" id="IPR037045">
    <property type="entry name" value="S8pro/Inhibitor_I9_sf"/>
</dbReference>
<dbReference type="PANTHER" id="PTHR43806:SF11">
    <property type="entry name" value="CEREVISIN-RELATED"/>
    <property type="match status" value="1"/>
</dbReference>
<protein>
    <submittedName>
        <fullName evidence="10">Uncharacterized protein</fullName>
    </submittedName>
</protein>
<dbReference type="Pfam" id="PF05922">
    <property type="entry name" value="Inhibitor_I9"/>
    <property type="match status" value="1"/>
</dbReference>
<dbReference type="InterPro" id="IPR050131">
    <property type="entry name" value="Peptidase_S8_subtilisin-like"/>
</dbReference>
<dbReference type="InterPro" id="IPR000209">
    <property type="entry name" value="Peptidase_S8/S53_dom"/>
</dbReference>
<dbReference type="PROSITE" id="PS00138">
    <property type="entry name" value="SUBTILASE_SER"/>
    <property type="match status" value="1"/>
</dbReference>
<dbReference type="InterPro" id="IPR036852">
    <property type="entry name" value="Peptidase_S8/S53_dom_sf"/>
</dbReference>
<comment type="similarity">
    <text evidence="1 5 6">Belongs to the peptidase S8 family.</text>
</comment>
<dbReference type="FunFam" id="3.40.50.200:FF:000007">
    <property type="entry name" value="Subtilisin-like serine protease"/>
    <property type="match status" value="1"/>
</dbReference>
<reference evidence="10" key="1">
    <citation type="journal article" date="2021" name="G3 (Bethesda)">
        <title>Genomic diversity, chromosomal rearrangements, and interspecies hybridization in the ogataea polymorpha species complex.</title>
        <authorList>
            <person name="Hanson S.J."/>
            <person name="Cinneide E.O."/>
            <person name="Salzberg L.I."/>
            <person name="Wolfe K.H."/>
            <person name="McGowan J."/>
            <person name="Fitzpatrick D.A."/>
            <person name="Matlin K."/>
        </authorList>
    </citation>
    <scope>NUCLEOTIDE SEQUENCE</scope>
    <source>
        <strain evidence="10">83-405-1</strain>
    </source>
</reference>
<dbReference type="GO" id="GO:0006508">
    <property type="term" value="P:proteolysis"/>
    <property type="evidence" value="ECO:0007669"/>
    <property type="project" value="UniProtKB-KW"/>
</dbReference>
<dbReference type="PROSITE" id="PS51892">
    <property type="entry name" value="SUBTILASE"/>
    <property type="match status" value="1"/>
</dbReference>
<evidence type="ECO:0000256" key="5">
    <source>
        <dbReference type="PROSITE-ProRule" id="PRU01240"/>
    </source>
</evidence>
<evidence type="ECO:0000259" key="9">
    <source>
        <dbReference type="Pfam" id="PF05922"/>
    </source>
</evidence>
<dbReference type="InterPro" id="IPR010259">
    <property type="entry name" value="S8pro/Inhibitor_I9"/>
</dbReference>
<comment type="caution">
    <text evidence="10">The sequence shown here is derived from an EMBL/GenBank/DDBJ whole genome shotgun (WGS) entry which is preliminary data.</text>
</comment>
<dbReference type="PROSITE" id="PS00137">
    <property type="entry name" value="SUBTILASE_HIS"/>
    <property type="match status" value="1"/>
</dbReference>
<feature type="active site" description="Charge relay system" evidence="5">
    <location>
        <position position="468"/>
    </location>
</feature>
<dbReference type="PROSITE" id="PS00136">
    <property type="entry name" value="SUBTILASE_ASP"/>
    <property type="match status" value="1"/>
</dbReference>
<dbReference type="Gene3D" id="3.40.50.200">
    <property type="entry name" value="Peptidase S8/S53 domain"/>
    <property type="match status" value="1"/>
</dbReference>
<organism evidence="10 11">
    <name type="scientific">Ogataea haglerorum</name>
    <dbReference type="NCBI Taxonomy" id="1937702"/>
    <lineage>
        <taxon>Eukaryota</taxon>
        <taxon>Fungi</taxon>
        <taxon>Dikarya</taxon>
        <taxon>Ascomycota</taxon>
        <taxon>Saccharomycotina</taxon>
        <taxon>Pichiomycetes</taxon>
        <taxon>Pichiales</taxon>
        <taxon>Pichiaceae</taxon>
        <taxon>Ogataea</taxon>
    </lineage>
</organism>
<feature type="domain" description="Peptidase S8/S53" evidence="8">
    <location>
        <begin position="265"/>
        <end position="507"/>
    </location>
</feature>
<dbReference type="PANTHER" id="PTHR43806">
    <property type="entry name" value="PEPTIDASE S8"/>
    <property type="match status" value="1"/>
</dbReference>
<feature type="active site" description="Charge relay system" evidence="5">
    <location>
        <position position="306"/>
    </location>
</feature>
<evidence type="ECO:0000313" key="10">
    <source>
        <dbReference type="EMBL" id="KAG7726240.1"/>
    </source>
</evidence>
<evidence type="ECO:0000256" key="6">
    <source>
        <dbReference type="RuleBase" id="RU003355"/>
    </source>
</evidence>
<sequence length="593" mass="63538">MPPTPSLPKRLPSAKPDKDPQRVQAQRQRRGDVTSSSRRPHARSLAAKPPGDTSPMMPHGPGRWHGLHHLSSVTNRWLQGLVIPHFDNIPQQFTLVKQTKEAAKTESPVVNLLDESNASPLITTPVAVENIIPNSYIVVFKSGVSSESIDFHMSWLQDVHSQTINQLGLSPEEASAQGFKSDILDLTHVFKISDFFSGYIGVFPEAVVNLIRRHPDVAFVEMDSMVFANEAETQTGAPWGLSRISHREALSLGNFNQYLYDDVAGDGVTAYVIDTGINVNHKDFGGRAKWGKTIPTGDDDIDGNGHGTHCAGTIGSEHYGVSKNANLVAVKVLRSNGSGSMSDVVKGVEFAANAHIAEAKQKKPGFKGSTANMSLGGGKSPALDMAVNAAVKAGLHFAVAAGNDNADACNYSPAAAENAVTVGASTLSDSRAYFSNYGKCVDIFAPGLNILSTYIGSDTATATLSGTSMASPHVCGLLAYYLGLQPESDSQFASSSVSPAQLKKNIIKFGTKNALSDIPDDGTPNVLIYNGAGKNLTEFWDVDYEYESESSLKKDLNRALEVASSVEIDFDGLKEKFDEILNEVQSEVKSLLN</sequence>
<evidence type="ECO:0000259" key="8">
    <source>
        <dbReference type="Pfam" id="PF00082"/>
    </source>
</evidence>
<dbReference type="InterPro" id="IPR022398">
    <property type="entry name" value="Peptidase_S8_His-AS"/>
</dbReference>
<dbReference type="Proteomes" id="UP000738402">
    <property type="component" value="Unassembled WGS sequence"/>
</dbReference>
<dbReference type="GO" id="GO:0004252">
    <property type="term" value="F:serine-type endopeptidase activity"/>
    <property type="evidence" value="ECO:0007669"/>
    <property type="project" value="UniProtKB-UniRule"/>
</dbReference>
<dbReference type="EMBL" id="JAHLUH010000010">
    <property type="protein sequence ID" value="KAG7726240.1"/>
    <property type="molecule type" value="Genomic_DNA"/>
</dbReference>
<evidence type="ECO:0000256" key="2">
    <source>
        <dbReference type="ARBA" id="ARBA00022670"/>
    </source>
</evidence>
<dbReference type="SUPFAM" id="SSF52743">
    <property type="entry name" value="Subtilisin-like"/>
    <property type="match status" value="1"/>
</dbReference>
<keyword evidence="3 5" id="KW-0378">Hydrolase</keyword>
<dbReference type="SUPFAM" id="SSF54897">
    <property type="entry name" value="Protease propeptides/inhibitors"/>
    <property type="match status" value="1"/>
</dbReference>
<gene>
    <name evidence="10" type="ORF">KL933_003682</name>
</gene>
<evidence type="ECO:0000313" key="11">
    <source>
        <dbReference type="Proteomes" id="UP000738402"/>
    </source>
</evidence>
<evidence type="ECO:0000256" key="3">
    <source>
        <dbReference type="ARBA" id="ARBA00022801"/>
    </source>
</evidence>
<evidence type="ECO:0000256" key="1">
    <source>
        <dbReference type="ARBA" id="ARBA00011073"/>
    </source>
</evidence>
<dbReference type="InterPro" id="IPR015500">
    <property type="entry name" value="Peptidase_S8_subtilisin-rel"/>
</dbReference>
<dbReference type="Gene3D" id="3.30.70.80">
    <property type="entry name" value="Peptidase S8 propeptide/proteinase inhibitor I9"/>
    <property type="match status" value="1"/>
</dbReference>
<evidence type="ECO:0000256" key="4">
    <source>
        <dbReference type="ARBA" id="ARBA00022825"/>
    </source>
</evidence>
<proteinExistence type="inferred from homology"/>
<dbReference type="InterPro" id="IPR023827">
    <property type="entry name" value="Peptidase_S8_Asp-AS"/>
</dbReference>
<dbReference type="InterPro" id="IPR034193">
    <property type="entry name" value="PCSK9_ProteinaseK-like"/>
</dbReference>
<dbReference type="InterPro" id="IPR023828">
    <property type="entry name" value="Peptidase_S8_Ser-AS"/>
</dbReference>
<dbReference type="Pfam" id="PF00082">
    <property type="entry name" value="Peptidase_S8"/>
    <property type="match status" value="1"/>
</dbReference>
<evidence type="ECO:0000256" key="7">
    <source>
        <dbReference type="SAM" id="MobiDB-lite"/>
    </source>
</evidence>
<keyword evidence="2 5" id="KW-0645">Protease</keyword>
<feature type="domain" description="Inhibitor I9" evidence="9">
    <location>
        <begin position="135"/>
        <end position="226"/>
    </location>
</feature>
<feature type="region of interest" description="Disordered" evidence="7">
    <location>
        <begin position="1"/>
        <end position="63"/>
    </location>
</feature>
<feature type="active site" description="Charge relay system" evidence="5">
    <location>
        <position position="274"/>
    </location>
</feature>
<dbReference type="CDD" id="cd04077">
    <property type="entry name" value="Peptidases_S8_PCSK9_ProteinaseK_like"/>
    <property type="match status" value="1"/>
</dbReference>
<name>A0AAN6I001_9ASCO</name>
<keyword evidence="4 5" id="KW-0720">Serine protease</keyword>
<dbReference type="AlphaFoldDB" id="A0AAN6I001"/>
<dbReference type="PRINTS" id="PR00723">
    <property type="entry name" value="SUBTILISIN"/>
</dbReference>